<dbReference type="InterPro" id="IPR024077">
    <property type="entry name" value="Neurolysin/TOP_dom2"/>
</dbReference>
<dbReference type="EMBL" id="MPUK01000003">
    <property type="protein sequence ID" value="ONH68195.1"/>
    <property type="molecule type" value="Genomic_DNA"/>
</dbReference>
<evidence type="ECO:0000256" key="14">
    <source>
        <dbReference type="RuleBase" id="RU003435"/>
    </source>
</evidence>
<organism evidence="17 18">
    <name type="scientific">Cyberlindnera fabianii</name>
    <name type="common">Yeast</name>
    <name type="synonym">Hansenula fabianii</name>
    <dbReference type="NCBI Taxonomy" id="36022"/>
    <lineage>
        <taxon>Eukaryota</taxon>
        <taxon>Fungi</taxon>
        <taxon>Dikarya</taxon>
        <taxon>Ascomycota</taxon>
        <taxon>Saccharomycotina</taxon>
        <taxon>Saccharomycetes</taxon>
        <taxon>Phaffomycetales</taxon>
        <taxon>Phaffomycetaceae</taxon>
        <taxon>Cyberlindnera</taxon>
    </lineage>
</organism>
<evidence type="ECO:0000256" key="5">
    <source>
        <dbReference type="ARBA" id="ARBA00018046"/>
    </source>
</evidence>
<keyword evidence="9 14" id="KW-0862">Zinc</keyword>
<evidence type="ECO:0000256" key="9">
    <source>
        <dbReference type="ARBA" id="ARBA00022833"/>
    </source>
</evidence>
<reference evidence="18" key="1">
    <citation type="journal article" date="2017" name="Genome Announc.">
        <title>Genome sequences of Cyberlindnera fabianii 65, Pichia kudriavzevii 129, and Saccharomyces cerevisiae 131 isolated from fermented masau fruits in Zimbabwe.</title>
        <authorList>
            <person name="van Rijswijck I.M.H."/>
            <person name="Derks M.F.L."/>
            <person name="Abee T."/>
            <person name="de Ridder D."/>
            <person name="Smid E.J."/>
        </authorList>
    </citation>
    <scope>NUCLEOTIDE SEQUENCE [LARGE SCALE GENOMIC DNA]</scope>
    <source>
        <strain evidence="18">65</strain>
    </source>
</reference>
<dbReference type="OMA" id="ALMFEYM"/>
<dbReference type="InterPro" id="IPR045090">
    <property type="entry name" value="Pept_M3A_M3B"/>
</dbReference>
<comment type="caution">
    <text evidence="17">The sequence shown here is derived from an EMBL/GenBank/DDBJ whole genome shotgun (WGS) entry which is preliminary data.</text>
</comment>
<comment type="subcellular location">
    <subcellularLocation>
        <location evidence="2">Mitochondrion matrix</location>
    </subcellularLocation>
</comment>
<feature type="compositionally biased region" description="Polar residues" evidence="15">
    <location>
        <begin position="12"/>
        <end position="22"/>
    </location>
</feature>
<evidence type="ECO:0000256" key="3">
    <source>
        <dbReference type="ARBA" id="ARBA00006040"/>
    </source>
</evidence>
<dbReference type="Pfam" id="PF01432">
    <property type="entry name" value="Peptidase_M3"/>
    <property type="match status" value="1"/>
</dbReference>
<evidence type="ECO:0000256" key="1">
    <source>
        <dbReference type="ARBA" id="ARBA00000436"/>
    </source>
</evidence>
<dbReference type="GO" id="GO:0004222">
    <property type="term" value="F:metalloendopeptidase activity"/>
    <property type="evidence" value="ECO:0007669"/>
    <property type="project" value="UniProtKB-EC"/>
</dbReference>
<comment type="similarity">
    <text evidence="3 14">Belongs to the peptidase M3 family.</text>
</comment>
<evidence type="ECO:0000256" key="10">
    <source>
        <dbReference type="ARBA" id="ARBA00022946"/>
    </source>
</evidence>
<evidence type="ECO:0000256" key="2">
    <source>
        <dbReference type="ARBA" id="ARBA00004305"/>
    </source>
</evidence>
<accession>A0A1V2L9A6</accession>
<dbReference type="AlphaFoldDB" id="A0A1V2L9A6"/>
<proteinExistence type="inferred from homology"/>
<keyword evidence="12" id="KW-0496">Mitochondrion</keyword>
<dbReference type="VEuPathDB" id="FungiDB:BON22_2073"/>
<comment type="function">
    <text evidence="13">Cleaves proteins, imported into the mitochondrion, to their mature size. While most mitochondrial precursor proteins are processed to the mature form in one step by mitochondrial processing peptidase (MPP), the sequential cleavage by MIP of an octapeptide after initial processing by MPP is a required step for a subgroup of nuclear-encoded precursor proteins destined for the matrix or the inner membrane.</text>
</comment>
<evidence type="ECO:0000259" key="16">
    <source>
        <dbReference type="Pfam" id="PF01432"/>
    </source>
</evidence>
<dbReference type="GO" id="GO:0046872">
    <property type="term" value="F:metal ion binding"/>
    <property type="evidence" value="ECO:0007669"/>
    <property type="project" value="UniProtKB-UniRule"/>
</dbReference>
<evidence type="ECO:0000313" key="17">
    <source>
        <dbReference type="EMBL" id="ONH68195.1"/>
    </source>
</evidence>
<evidence type="ECO:0000256" key="4">
    <source>
        <dbReference type="ARBA" id="ARBA00012441"/>
    </source>
</evidence>
<feature type="domain" description="Peptidase M3A/M3B catalytic" evidence="16">
    <location>
        <begin position="274"/>
        <end position="745"/>
    </location>
</feature>
<comment type="catalytic activity">
    <reaction evidence="1">
        <text>Release of an N-terminal octapeptide as second stage of processing of some proteins imported into the mitochondrion.</text>
        <dbReference type="EC" id="3.4.24.59"/>
    </reaction>
</comment>
<evidence type="ECO:0000256" key="11">
    <source>
        <dbReference type="ARBA" id="ARBA00023049"/>
    </source>
</evidence>
<evidence type="ECO:0000256" key="7">
    <source>
        <dbReference type="ARBA" id="ARBA00022723"/>
    </source>
</evidence>
<dbReference type="GO" id="GO:0006627">
    <property type="term" value="P:protein processing involved in protein targeting to mitochondrion"/>
    <property type="evidence" value="ECO:0007669"/>
    <property type="project" value="TreeGrafter"/>
</dbReference>
<dbReference type="InterPro" id="IPR024079">
    <property type="entry name" value="MetalloPept_cat_dom_sf"/>
</dbReference>
<evidence type="ECO:0000313" key="18">
    <source>
        <dbReference type="Proteomes" id="UP000189513"/>
    </source>
</evidence>
<dbReference type="PANTHER" id="PTHR11804">
    <property type="entry name" value="PROTEASE M3 THIMET OLIGOPEPTIDASE-RELATED"/>
    <property type="match status" value="1"/>
</dbReference>
<keyword evidence="8 14" id="KW-0378">Hydrolase</keyword>
<dbReference type="FunFam" id="3.40.390.10:FF:000055">
    <property type="entry name" value="Related to mitochondrial intermediate peptidase"/>
    <property type="match status" value="1"/>
</dbReference>
<dbReference type="STRING" id="36022.A0A1V2L9A6"/>
<evidence type="ECO:0000256" key="6">
    <source>
        <dbReference type="ARBA" id="ARBA00022670"/>
    </source>
</evidence>
<name>A0A1V2L9A6_CYBFA</name>
<keyword evidence="11 14" id="KW-0482">Metalloprotease</keyword>
<keyword evidence="18" id="KW-1185">Reference proteome</keyword>
<dbReference type="Proteomes" id="UP000189513">
    <property type="component" value="Unassembled WGS sequence"/>
</dbReference>
<evidence type="ECO:0000256" key="8">
    <source>
        <dbReference type="ARBA" id="ARBA00022801"/>
    </source>
</evidence>
<gene>
    <name evidence="17" type="ORF">BON22_2073</name>
</gene>
<dbReference type="Gene3D" id="1.10.1370.10">
    <property type="entry name" value="Neurolysin, domain 3"/>
    <property type="match status" value="1"/>
</dbReference>
<evidence type="ECO:0000256" key="12">
    <source>
        <dbReference type="ARBA" id="ARBA00023128"/>
    </source>
</evidence>
<evidence type="ECO:0000256" key="13">
    <source>
        <dbReference type="ARBA" id="ARBA00025208"/>
    </source>
</evidence>
<evidence type="ECO:0000256" key="15">
    <source>
        <dbReference type="SAM" id="MobiDB-lite"/>
    </source>
</evidence>
<dbReference type="GO" id="GO:0005759">
    <property type="term" value="C:mitochondrial matrix"/>
    <property type="evidence" value="ECO:0007669"/>
    <property type="project" value="UniProtKB-SubCell"/>
</dbReference>
<comment type="cofactor">
    <cofactor evidence="14">
        <name>Zn(2+)</name>
        <dbReference type="ChEBI" id="CHEBI:29105"/>
    </cofactor>
    <text evidence="14">Binds 1 zinc ion.</text>
</comment>
<feature type="region of interest" description="Disordered" evidence="15">
    <location>
        <begin position="1"/>
        <end position="26"/>
    </location>
</feature>
<dbReference type="SUPFAM" id="SSF55486">
    <property type="entry name" value="Metalloproteases ('zincins'), catalytic domain"/>
    <property type="match status" value="1"/>
</dbReference>
<keyword evidence="7 14" id="KW-0479">Metal-binding</keyword>
<protein>
    <recommendedName>
        <fullName evidence="5">Mitochondrial intermediate peptidase</fullName>
        <ecNumber evidence="4">3.4.24.59</ecNumber>
    </recommendedName>
</protein>
<dbReference type="PANTHER" id="PTHR11804:SF79">
    <property type="entry name" value="MITOCHONDRIAL INTERMEDIATE PEPTIDASE"/>
    <property type="match status" value="1"/>
</dbReference>
<keyword evidence="6 14" id="KW-0645">Protease</keyword>
<keyword evidence="10" id="KW-0809">Transit peptide</keyword>
<sequence length="755" mass="85374">MVNRLSGVKPTTAFTSSKSPQSDPIDYSNDTIRKVFDDDVFWHNFQKSKSTAWSMVGLEQKETGLFRNPYLTSPSGLRKFSHDSSRKAQQILSELVAPQTDEGLKKYIATLDRLSDILCRVIDLAEFIRVAHPSRAMVTAAQECHEEMFEFMNILNTNIHLYENLHKVLNTERIRSALTDEEVQVGEILLADFLKSGITMDDETRNDFINISQRIAVLGQHFANGVGEPESDHTLIPAADMKGTDTHLLSQIPMDIRRRNYKIPTQGFLAHAVLRSSPNESVRKRVWIGLHSTSKSQVAVLEDMLRHRGILARVLGRDSYSSYQLEEKMAKKPTHVLDFLKKLAQETKKHACGELRSLATLKQRQLGQHHELSDEEVAEFLKPWDRDYFSTIYFASQRTSNQEQLSSYFSLGSVMQGLSNLFSKIYGIQLVPAPLLAGESWSNDVRRLDVVSENEGLIGVVYCDLFQRGGKTPNPAHFTVCCSRKIYADEAPEDLALIQKGTSPLTNEQFQLPVISLVCNFERHGGIGKCLLTLNEVETIFHEMGHAMHSMLGRTALHNTSGTRCATDFVELPSILMEHFAKDARVIQSFARHYLTDEPIPLPLLTKFQEESQFLMHSESYSQIKMALLDQLLHSDAVLSEQFDSTTLYHSLESKLRVFADTESNWQGKFGHLFGYGGSYYSYLLDRAIASKVWDHLFAENPLSRENGEKFKNRVLKWGGSRDPWLCVADVLDTPQISKGDDAAMKLIGETNLSV</sequence>
<dbReference type="InterPro" id="IPR001567">
    <property type="entry name" value="Pept_M3A_M3B_dom"/>
</dbReference>
<dbReference type="InterPro" id="IPR033851">
    <property type="entry name" value="M3A_MIP"/>
</dbReference>
<dbReference type="Gene3D" id="3.40.390.10">
    <property type="entry name" value="Collagenase (Catalytic Domain)"/>
    <property type="match status" value="1"/>
</dbReference>
<dbReference type="GO" id="GO:0006518">
    <property type="term" value="P:peptide metabolic process"/>
    <property type="evidence" value="ECO:0007669"/>
    <property type="project" value="TreeGrafter"/>
</dbReference>
<dbReference type="EC" id="3.4.24.59" evidence="4"/>
<dbReference type="CDD" id="cd06457">
    <property type="entry name" value="M3A_MIP"/>
    <property type="match status" value="1"/>
</dbReference>